<dbReference type="InterPro" id="IPR021109">
    <property type="entry name" value="Peptidase_aspartic_dom_sf"/>
</dbReference>
<dbReference type="Gene3D" id="2.40.70.10">
    <property type="entry name" value="Acid Proteases"/>
    <property type="match status" value="1"/>
</dbReference>
<evidence type="ECO:0000313" key="1">
    <source>
        <dbReference type="EMBL" id="CAI9787778.1"/>
    </source>
</evidence>
<dbReference type="AlphaFoldDB" id="A0AAD2AGS0"/>
<accession>A0AAD2AGS0</accession>
<proteinExistence type="predicted"/>
<name>A0AAD2AGS0_9LAMI</name>
<sequence>MAIRVVENDPHRAPVTVKAYAPPLPFPQRLRKKSMEQNIQARTIRSGVQLPEITAEKPERKDEQKKQSRRASVNLMPYSVYRKLRLGKVKSTSITPQLADRTISKPRGKVEDVLIKARNLIFPVDFIVLDILEDRDIPVILGRPFLATRRTLIDMEKGELILRVEGGQARHIQYEQPPNIKSCCRIDEEDLPDQRSCQKKN</sequence>
<dbReference type="PANTHER" id="PTHR33067">
    <property type="entry name" value="RNA-DIRECTED DNA POLYMERASE-RELATED"/>
    <property type="match status" value="1"/>
</dbReference>
<reference evidence="1" key="1">
    <citation type="submission" date="2023-05" db="EMBL/GenBank/DDBJ databases">
        <authorList>
            <person name="Huff M."/>
        </authorList>
    </citation>
    <scope>NUCLEOTIDE SEQUENCE</scope>
</reference>
<dbReference type="CDD" id="cd00303">
    <property type="entry name" value="retropepsin_like"/>
    <property type="match status" value="1"/>
</dbReference>
<evidence type="ECO:0000313" key="2">
    <source>
        <dbReference type="Proteomes" id="UP000834106"/>
    </source>
</evidence>
<gene>
    <name evidence="1" type="ORF">FPE_LOCUS35208</name>
</gene>
<dbReference type="PANTHER" id="PTHR33067:SF9">
    <property type="entry name" value="RNA-DIRECTED DNA POLYMERASE"/>
    <property type="match status" value="1"/>
</dbReference>
<protein>
    <submittedName>
        <fullName evidence="1">Uncharacterized protein</fullName>
    </submittedName>
</protein>
<organism evidence="1 2">
    <name type="scientific">Fraxinus pennsylvanica</name>
    <dbReference type="NCBI Taxonomy" id="56036"/>
    <lineage>
        <taxon>Eukaryota</taxon>
        <taxon>Viridiplantae</taxon>
        <taxon>Streptophyta</taxon>
        <taxon>Embryophyta</taxon>
        <taxon>Tracheophyta</taxon>
        <taxon>Spermatophyta</taxon>
        <taxon>Magnoliopsida</taxon>
        <taxon>eudicotyledons</taxon>
        <taxon>Gunneridae</taxon>
        <taxon>Pentapetalae</taxon>
        <taxon>asterids</taxon>
        <taxon>lamiids</taxon>
        <taxon>Lamiales</taxon>
        <taxon>Oleaceae</taxon>
        <taxon>Oleeae</taxon>
        <taxon>Fraxinus</taxon>
    </lineage>
</organism>
<dbReference type="EMBL" id="OU503058">
    <property type="protein sequence ID" value="CAI9787778.1"/>
    <property type="molecule type" value="Genomic_DNA"/>
</dbReference>
<dbReference type="Proteomes" id="UP000834106">
    <property type="component" value="Chromosome 23"/>
</dbReference>
<keyword evidence="2" id="KW-1185">Reference proteome</keyword>